<dbReference type="Pfam" id="PF10989">
    <property type="entry name" value="DUF2808"/>
    <property type="match status" value="1"/>
</dbReference>
<dbReference type="Proteomes" id="UP001232992">
    <property type="component" value="Unassembled WGS sequence"/>
</dbReference>
<evidence type="ECO:0000313" key="1">
    <source>
        <dbReference type="EMBL" id="MDJ1183888.1"/>
    </source>
</evidence>
<reference evidence="1 2" key="1">
    <citation type="submission" date="2023-01" db="EMBL/GenBank/DDBJ databases">
        <title>Novel diversity within Roseofilum (Cyanobacteria; Desertifilaceae) from marine benthic mats with descriptions of four novel species.</title>
        <authorList>
            <person name="Wang Y."/>
            <person name="Berthold D.E."/>
            <person name="Hu J."/>
            <person name="Lefler F.W."/>
            <person name="Laughinghouse H.D. IV."/>
        </authorList>
    </citation>
    <scope>NUCLEOTIDE SEQUENCE [LARGE SCALE GENOMIC DNA]</scope>
    <source>
        <strain evidence="1 2">BLCC-M143</strain>
    </source>
</reference>
<accession>A0ABT7BXG6</accession>
<keyword evidence="2" id="KW-1185">Reference proteome</keyword>
<gene>
    <name evidence="1" type="ORF">PMH09_11895</name>
</gene>
<evidence type="ECO:0000313" key="2">
    <source>
        <dbReference type="Proteomes" id="UP001232992"/>
    </source>
</evidence>
<name>A0ABT7BXG6_9CYAN</name>
<protein>
    <submittedName>
        <fullName evidence="1">DUF2808 domain-containing protein</fullName>
    </submittedName>
</protein>
<comment type="caution">
    <text evidence="1">The sequence shown here is derived from an EMBL/GenBank/DDBJ whole genome shotgun (WGS) entry which is preliminary data.</text>
</comment>
<dbReference type="RefSeq" id="WP_283758541.1">
    <property type="nucleotide sequence ID" value="NZ_JAQOSQ010000010.1"/>
</dbReference>
<proteinExistence type="predicted"/>
<dbReference type="InterPro" id="IPR021256">
    <property type="entry name" value="DUF2808"/>
</dbReference>
<organism evidence="1 2">
    <name type="scientific">Roseofilum casamattae BLCC-M143</name>
    <dbReference type="NCBI Taxonomy" id="3022442"/>
    <lineage>
        <taxon>Bacteria</taxon>
        <taxon>Bacillati</taxon>
        <taxon>Cyanobacteriota</taxon>
        <taxon>Cyanophyceae</taxon>
        <taxon>Desertifilales</taxon>
        <taxon>Desertifilaceae</taxon>
        <taxon>Roseofilum</taxon>
        <taxon>Roseofilum casamattae</taxon>
    </lineage>
</organism>
<sequence>MSMKRPLMALAIATSLVAGIPTLSLANGLPGLTIFGGTDREHALPYRLDFDGYPNQTDRYRLRIPPKKMTEAVQQFTISYAESPATFTGRIDPDRVEVRIKGKAQPLEEVIWDEENRLIEIYPTEAIPAATANLEVVLSNVKNPGFGIYRFKCLAIVPGDVPLPRYLGTWEITIDRN</sequence>
<dbReference type="EMBL" id="JAQOSQ010000010">
    <property type="protein sequence ID" value="MDJ1183888.1"/>
    <property type="molecule type" value="Genomic_DNA"/>
</dbReference>